<reference evidence="2" key="2">
    <citation type="journal article" date="2022" name="Microbiol. Resour. Announc.">
        <title>Metagenome Sequencing to Explore Phylogenomics of Terrestrial Cyanobacteria.</title>
        <authorList>
            <person name="Ward R.D."/>
            <person name="Stajich J.E."/>
            <person name="Johansen J.R."/>
            <person name="Huntemann M."/>
            <person name="Clum A."/>
            <person name="Foster B."/>
            <person name="Foster B."/>
            <person name="Roux S."/>
            <person name="Palaniappan K."/>
            <person name="Varghese N."/>
            <person name="Mukherjee S."/>
            <person name="Reddy T.B.K."/>
            <person name="Daum C."/>
            <person name="Copeland A."/>
            <person name="Chen I.A."/>
            <person name="Ivanova N.N."/>
            <person name="Kyrpides N.C."/>
            <person name="Shapiro N."/>
            <person name="Eloe-Fadrosh E.A."/>
            <person name="Pietrasiak N."/>
        </authorList>
    </citation>
    <scope>NUCLEOTIDE SEQUENCE</scope>
    <source>
        <strain evidence="2">CPER-KK1</strain>
    </source>
</reference>
<organism evidence="2 3">
    <name type="scientific">Symplocastrum torsivum CPER-KK1</name>
    <dbReference type="NCBI Taxonomy" id="450513"/>
    <lineage>
        <taxon>Bacteria</taxon>
        <taxon>Bacillati</taxon>
        <taxon>Cyanobacteriota</taxon>
        <taxon>Cyanophyceae</taxon>
        <taxon>Oscillatoriophycideae</taxon>
        <taxon>Oscillatoriales</taxon>
        <taxon>Microcoleaceae</taxon>
        <taxon>Symplocastrum</taxon>
    </lineage>
</organism>
<dbReference type="Proteomes" id="UP000753908">
    <property type="component" value="Unassembled WGS sequence"/>
</dbReference>
<reference evidence="2" key="1">
    <citation type="submission" date="2021-05" db="EMBL/GenBank/DDBJ databases">
        <authorList>
            <person name="Pietrasiak N."/>
            <person name="Ward R."/>
            <person name="Stajich J.E."/>
            <person name="Kurbessoian T."/>
        </authorList>
    </citation>
    <scope>NUCLEOTIDE SEQUENCE</scope>
    <source>
        <strain evidence="2">CPER-KK1</strain>
    </source>
</reference>
<sequence length="373" mass="41556">MKLQDFLEKNLKYTMEGIASDKELATQIQSRLITFGLLDPPADGKFGPISVAALKQFQTLMKCNEPELLGAVTAEKLIETKPENIPTPELKLGNDLASRIIRYMQAKGYQIFQGIRQYNIVYIEGMNADGTLNKDTPNQFNDRRLVIQILDGVPAIIGNWEATTEPGNRYTERPMNPGGAARIKFGQYKAWQVGIHGTSDRHEGLVQTGGELSVHRDLNKDYQRSGDKLDTGYFAINQHWGYDLPYTNVYFASAGCLVGRTRQGHREFMSLIKKDQRYQLNDRYIFYTTVIYGQDLIDSQGTGGSAQLLKEGSSGPLVKQLQQRLKDKGFNPGTIDGVFGLGTKSAVRSFQKANDLVADGIVGQQTWKALGMS</sequence>
<proteinExistence type="predicted"/>
<dbReference type="InterPro" id="IPR002477">
    <property type="entry name" value="Peptidoglycan-bd-like"/>
</dbReference>
<gene>
    <name evidence="2" type="ORF">KME25_10275</name>
</gene>
<comment type="caution">
    <text evidence="2">The sequence shown here is derived from an EMBL/GenBank/DDBJ whole genome shotgun (WGS) entry which is preliminary data.</text>
</comment>
<protein>
    <submittedName>
        <fullName evidence="2">Peptidoglycan-binding protein</fullName>
    </submittedName>
</protein>
<dbReference type="AlphaFoldDB" id="A0A951U9I7"/>
<feature type="domain" description="Peptidoglycan binding-like" evidence="1">
    <location>
        <begin position="26"/>
        <end position="60"/>
    </location>
</feature>
<dbReference type="EMBL" id="JAHHIF010000011">
    <property type="protein sequence ID" value="MBW4544812.1"/>
    <property type="molecule type" value="Genomic_DNA"/>
</dbReference>
<dbReference type="Gene3D" id="1.10.101.10">
    <property type="entry name" value="PGBD-like superfamily/PGBD"/>
    <property type="match status" value="2"/>
</dbReference>
<dbReference type="SUPFAM" id="SSF47090">
    <property type="entry name" value="PGBD-like"/>
    <property type="match status" value="2"/>
</dbReference>
<dbReference type="InterPro" id="IPR036365">
    <property type="entry name" value="PGBD-like_sf"/>
</dbReference>
<feature type="domain" description="Peptidoglycan binding-like" evidence="1">
    <location>
        <begin position="314"/>
        <end position="370"/>
    </location>
</feature>
<evidence type="ECO:0000313" key="3">
    <source>
        <dbReference type="Proteomes" id="UP000753908"/>
    </source>
</evidence>
<dbReference type="InterPro" id="IPR036366">
    <property type="entry name" value="PGBDSf"/>
</dbReference>
<accession>A0A951U9I7</accession>
<dbReference type="Pfam" id="PF01471">
    <property type="entry name" value="PG_binding_1"/>
    <property type="match status" value="2"/>
</dbReference>
<name>A0A951U9I7_9CYAN</name>
<evidence type="ECO:0000259" key="1">
    <source>
        <dbReference type="Pfam" id="PF01471"/>
    </source>
</evidence>
<evidence type="ECO:0000313" key="2">
    <source>
        <dbReference type="EMBL" id="MBW4544812.1"/>
    </source>
</evidence>